<dbReference type="GO" id="GO:0005524">
    <property type="term" value="F:ATP binding"/>
    <property type="evidence" value="ECO:0007669"/>
    <property type="project" value="UniProtKB-KW"/>
</dbReference>
<evidence type="ECO:0000256" key="6">
    <source>
        <dbReference type="ARBA" id="ARBA00022840"/>
    </source>
</evidence>
<comment type="subcellular location">
    <subcellularLocation>
        <location evidence="1">Cell membrane</location>
        <topology evidence="1">Peripheral membrane protein</topology>
    </subcellularLocation>
</comment>
<evidence type="ECO:0000256" key="1">
    <source>
        <dbReference type="ARBA" id="ARBA00004202"/>
    </source>
</evidence>
<keyword evidence="5" id="KW-0547">Nucleotide-binding</keyword>
<proteinExistence type="inferred from homology"/>
<keyword evidence="3" id="KW-0813">Transport</keyword>
<sequence length="330" mass="35513">MVPGVPLLRVHDLSVGVRSGGRTVQIVEGVSFDVDPGQRMGIVGESGSGKSLTLRAIAGLLPKPVEVLSGGIEYNGADLLGMPAKKRRALMGPEIAMIFQEPMTALNPVMRVGDQIAEGPRRHLGLSAKAAGELAVQMMARTGIPDPARRARAYPHELSGGLRQRIMIAMAVSCGPRLLLCDEPTTALDVTVQLQVLRLLERLCEDTGTSLVFVTHDLAVVNQTCSELAVMYAGHIVESGRVKDTFRQPRHPYTRGLLESAPDFDRPDRALVPIPGFPPNVSDRPHGCPFAPRCGYVRDHCTEAVPPLTEVAPGRLAACFESDRLDEVLA</sequence>
<dbReference type="SMART" id="SM00382">
    <property type="entry name" value="AAA"/>
    <property type="match status" value="1"/>
</dbReference>
<dbReference type="PANTHER" id="PTHR43297:SF2">
    <property type="entry name" value="DIPEPTIDE TRANSPORT ATP-BINDING PROTEIN DPPD"/>
    <property type="match status" value="1"/>
</dbReference>
<dbReference type="PANTHER" id="PTHR43297">
    <property type="entry name" value="OLIGOPEPTIDE TRANSPORT ATP-BINDING PROTEIN APPD"/>
    <property type="match status" value="1"/>
</dbReference>
<dbReference type="PROSITE" id="PS50893">
    <property type="entry name" value="ABC_TRANSPORTER_2"/>
    <property type="match status" value="1"/>
</dbReference>
<name>A0A6P0EQS3_9ACTN</name>
<accession>A0A6P0EQS3</accession>
<dbReference type="Proteomes" id="UP000471152">
    <property type="component" value="Unassembled WGS sequence"/>
</dbReference>
<evidence type="ECO:0000313" key="12">
    <source>
        <dbReference type="Proteomes" id="UP000471152"/>
    </source>
</evidence>
<dbReference type="SUPFAM" id="SSF52540">
    <property type="entry name" value="P-loop containing nucleoside triphosphate hydrolases"/>
    <property type="match status" value="1"/>
</dbReference>
<evidence type="ECO:0000256" key="5">
    <source>
        <dbReference type="ARBA" id="ARBA00022741"/>
    </source>
</evidence>
<evidence type="ECO:0000313" key="10">
    <source>
        <dbReference type="EMBL" id="NEN49546.1"/>
    </source>
</evidence>
<dbReference type="InterPro" id="IPR003439">
    <property type="entry name" value="ABC_transporter-like_ATP-bd"/>
</dbReference>
<dbReference type="InterPro" id="IPR003593">
    <property type="entry name" value="AAA+_ATPase"/>
</dbReference>
<dbReference type="InterPro" id="IPR050388">
    <property type="entry name" value="ABC_Ni/Peptide_Import"/>
</dbReference>
<keyword evidence="4" id="KW-1003">Cell membrane</keyword>
<dbReference type="GO" id="GO:0016887">
    <property type="term" value="F:ATP hydrolysis activity"/>
    <property type="evidence" value="ECO:0007669"/>
    <property type="project" value="InterPro"/>
</dbReference>
<reference evidence="10 12" key="2">
    <citation type="submission" date="2020-02" db="EMBL/GenBank/DDBJ databases">
        <title>The WGS of Modestobacter muralis DSM 100205.</title>
        <authorList>
            <person name="Jiang Z."/>
        </authorList>
    </citation>
    <scope>NUCLEOTIDE SEQUENCE [LARGE SCALE GENOMIC DNA]</scope>
    <source>
        <strain evidence="10 12">DSM 100205</strain>
    </source>
</reference>
<evidence type="ECO:0000256" key="3">
    <source>
        <dbReference type="ARBA" id="ARBA00022448"/>
    </source>
</evidence>
<evidence type="ECO:0000256" key="2">
    <source>
        <dbReference type="ARBA" id="ARBA00005417"/>
    </source>
</evidence>
<dbReference type="Pfam" id="PF08352">
    <property type="entry name" value="oligo_HPY"/>
    <property type="match status" value="1"/>
</dbReference>
<gene>
    <name evidence="10" type="ORF">G3R41_01140</name>
    <name evidence="9" type="ORF">GCU67_01140</name>
</gene>
<evidence type="ECO:0000256" key="7">
    <source>
        <dbReference type="ARBA" id="ARBA00023136"/>
    </source>
</evidence>
<keyword evidence="7" id="KW-0472">Membrane</keyword>
<comment type="similarity">
    <text evidence="2">Belongs to the ABC transporter superfamily.</text>
</comment>
<dbReference type="InterPro" id="IPR027417">
    <property type="entry name" value="P-loop_NTPase"/>
</dbReference>
<reference evidence="9 11" key="1">
    <citation type="submission" date="2020-01" db="EMBL/GenBank/DDBJ databases">
        <title>the WGS Modestobacter muralis CPCC 204518.</title>
        <authorList>
            <person name="Jiang Z."/>
        </authorList>
    </citation>
    <scope>NUCLEOTIDE SEQUENCE [LARGE SCALE GENOMIC DNA]</scope>
    <source>
        <strain evidence="9 11">DSM 100205</strain>
    </source>
</reference>
<evidence type="ECO:0000313" key="9">
    <source>
        <dbReference type="EMBL" id="NEK92779.1"/>
    </source>
</evidence>
<keyword evidence="6 9" id="KW-0067">ATP-binding</keyword>
<dbReference type="AlphaFoldDB" id="A0A6P0EQS3"/>
<protein>
    <submittedName>
        <fullName evidence="9">ABC transporter ATP-binding protein</fullName>
    </submittedName>
</protein>
<dbReference type="CDD" id="cd03257">
    <property type="entry name" value="ABC_NikE_OppD_transporters"/>
    <property type="match status" value="1"/>
</dbReference>
<dbReference type="NCBIfam" id="TIGR01727">
    <property type="entry name" value="oligo_HPY"/>
    <property type="match status" value="1"/>
</dbReference>
<comment type="caution">
    <text evidence="9">The sequence shown here is derived from an EMBL/GenBank/DDBJ whole genome shotgun (WGS) entry which is preliminary data.</text>
</comment>
<feature type="domain" description="ABC transporter" evidence="8">
    <location>
        <begin position="8"/>
        <end position="258"/>
    </location>
</feature>
<evidence type="ECO:0000259" key="8">
    <source>
        <dbReference type="PROSITE" id="PS50893"/>
    </source>
</evidence>
<keyword evidence="11" id="KW-1185">Reference proteome</keyword>
<dbReference type="Proteomes" id="UP000468828">
    <property type="component" value="Unassembled WGS sequence"/>
</dbReference>
<dbReference type="FunFam" id="3.40.50.300:FF:000016">
    <property type="entry name" value="Oligopeptide ABC transporter ATP-binding component"/>
    <property type="match status" value="1"/>
</dbReference>
<evidence type="ECO:0000313" key="11">
    <source>
        <dbReference type="Proteomes" id="UP000468828"/>
    </source>
</evidence>
<dbReference type="EMBL" id="JAAGWB010000004">
    <property type="protein sequence ID" value="NEN49546.1"/>
    <property type="molecule type" value="Genomic_DNA"/>
</dbReference>
<dbReference type="Gene3D" id="3.40.50.300">
    <property type="entry name" value="P-loop containing nucleotide triphosphate hydrolases"/>
    <property type="match status" value="1"/>
</dbReference>
<dbReference type="GO" id="GO:0015833">
    <property type="term" value="P:peptide transport"/>
    <property type="evidence" value="ECO:0007669"/>
    <property type="project" value="InterPro"/>
</dbReference>
<organism evidence="9 11">
    <name type="scientific">Modestobacter muralis</name>
    <dbReference type="NCBI Taxonomy" id="1608614"/>
    <lineage>
        <taxon>Bacteria</taxon>
        <taxon>Bacillati</taxon>
        <taxon>Actinomycetota</taxon>
        <taxon>Actinomycetes</taxon>
        <taxon>Geodermatophilales</taxon>
        <taxon>Geodermatophilaceae</taxon>
        <taxon>Modestobacter</taxon>
    </lineage>
</organism>
<dbReference type="EMBL" id="JAAGWH010000004">
    <property type="protein sequence ID" value="NEK92779.1"/>
    <property type="molecule type" value="Genomic_DNA"/>
</dbReference>
<dbReference type="InterPro" id="IPR013563">
    <property type="entry name" value="Oligopep_ABC_C"/>
</dbReference>
<dbReference type="GO" id="GO:0005886">
    <property type="term" value="C:plasma membrane"/>
    <property type="evidence" value="ECO:0007669"/>
    <property type="project" value="UniProtKB-SubCell"/>
</dbReference>
<dbReference type="Pfam" id="PF00005">
    <property type="entry name" value="ABC_tran"/>
    <property type="match status" value="1"/>
</dbReference>
<evidence type="ECO:0000256" key="4">
    <source>
        <dbReference type="ARBA" id="ARBA00022475"/>
    </source>
</evidence>